<sequence>MDFSQVVAIAAEAAKGVTSCDDGEAPKSAAASGTLAAPPNTNLELSMEAPAEGKQVSATVPELDPMLVRPLFFSPEEEYIESTKEKVDVESRITNIEQSMAMADYRAARTEIIALDVKHEVRHLVDEVKAMRVEREGFCRGQVAPLFSIAFDVGGNSSAQQTLNGVFETDLGKGKEQVINSVDVGGLFDVVAPNSASDDDVVFLHERKATQPTTLQHILLHPIPSNATGWPFGLPDFGLGLTGMTATGLNNTGQTTQICGAYASGGDTERPLKVPKVEKIEYSTLFNSPLNTLGGLGMAPCMTLSLQANSAAKSAFKPVQKTRKRKAPALPTPCTVIPANYQLLIRPTPDMGLTLEEVMLAAYIFSTSHEYRSKVVNSAALVSSLRSGSSTEVTCWFFASTFAHEILDGKDSSDLIRHYRAGWMPPTSRLNHVNAAHPVFIPVFEAKTSWYLILMDVKDTTVYSLDVSRSTESHLRRERDIRRILSVLAEVFKESPCNADLKPDQKDPNTWGRIQYPLTLPTKLNPEDTAVWCLSWLLNDRRFSPSVSGNMGHELHVRMKAAMVIIGNEYNRIKKLVKMKSDAPWRGFPGHEAFK</sequence>
<dbReference type="Gene3D" id="3.40.395.10">
    <property type="entry name" value="Adenoviral Proteinase, Chain A"/>
    <property type="match status" value="1"/>
</dbReference>
<reference evidence="2 3" key="1">
    <citation type="journal article" date="2023" name="Plants (Basel)">
        <title>Bridging the Gap: Combining Genomics and Transcriptomics Approaches to Understand Stylosanthes scabra, an Orphan Legume from the Brazilian Caatinga.</title>
        <authorList>
            <person name="Ferreira-Neto J.R.C."/>
            <person name="da Silva M.D."/>
            <person name="Binneck E."/>
            <person name="de Melo N.F."/>
            <person name="da Silva R.H."/>
            <person name="de Melo A.L.T.M."/>
            <person name="Pandolfi V."/>
            <person name="Bustamante F.O."/>
            <person name="Brasileiro-Vidal A.C."/>
            <person name="Benko-Iseppon A.M."/>
        </authorList>
    </citation>
    <scope>NUCLEOTIDE SEQUENCE [LARGE SCALE GENOMIC DNA]</scope>
    <source>
        <tissue evidence="2">Leaves</tissue>
    </source>
</reference>
<dbReference type="EMBL" id="JASCZI010120858">
    <property type="protein sequence ID" value="MED6156146.1"/>
    <property type="molecule type" value="Genomic_DNA"/>
</dbReference>
<comment type="caution">
    <text evidence="2">The sequence shown here is derived from an EMBL/GenBank/DDBJ whole genome shotgun (WGS) entry which is preliminary data.</text>
</comment>
<evidence type="ECO:0008006" key="4">
    <source>
        <dbReference type="Google" id="ProtNLM"/>
    </source>
</evidence>
<dbReference type="Proteomes" id="UP001341840">
    <property type="component" value="Unassembled WGS sequence"/>
</dbReference>
<protein>
    <recommendedName>
        <fullName evidence="4">Ubiquitin-like protease family profile domain-containing protein</fullName>
    </recommendedName>
</protein>
<organism evidence="2 3">
    <name type="scientific">Stylosanthes scabra</name>
    <dbReference type="NCBI Taxonomy" id="79078"/>
    <lineage>
        <taxon>Eukaryota</taxon>
        <taxon>Viridiplantae</taxon>
        <taxon>Streptophyta</taxon>
        <taxon>Embryophyta</taxon>
        <taxon>Tracheophyta</taxon>
        <taxon>Spermatophyta</taxon>
        <taxon>Magnoliopsida</taxon>
        <taxon>eudicotyledons</taxon>
        <taxon>Gunneridae</taxon>
        <taxon>Pentapetalae</taxon>
        <taxon>rosids</taxon>
        <taxon>fabids</taxon>
        <taxon>Fabales</taxon>
        <taxon>Fabaceae</taxon>
        <taxon>Papilionoideae</taxon>
        <taxon>50 kb inversion clade</taxon>
        <taxon>dalbergioids sensu lato</taxon>
        <taxon>Dalbergieae</taxon>
        <taxon>Pterocarpus clade</taxon>
        <taxon>Stylosanthes</taxon>
    </lineage>
</organism>
<evidence type="ECO:0000256" key="1">
    <source>
        <dbReference type="SAM" id="MobiDB-lite"/>
    </source>
</evidence>
<name>A0ABU6U7N3_9FABA</name>
<evidence type="ECO:0000313" key="3">
    <source>
        <dbReference type="Proteomes" id="UP001341840"/>
    </source>
</evidence>
<accession>A0ABU6U7N3</accession>
<gene>
    <name evidence="2" type="ORF">PIB30_011876</name>
</gene>
<proteinExistence type="predicted"/>
<evidence type="ECO:0000313" key="2">
    <source>
        <dbReference type="EMBL" id="MED6156146.1"/>
    </source>
</evidence>
<feature type="region of interest" description="Disordered" evidence="1">
    <location>
        <begin position="19"/>
        <end position="41"/>
    </location>
</feature>
<keyword evidence="3" id="KW-1185">Reference proteome</keyword>